<evidence type="ECO:0000313" key="2">
    <source>
        <dbReference type="Proteomes" id="UP000001312"/>
    </source>
</evidence>
<dbReference type="GeneID" id="5487154"/>
<proteinExistence type="predicted"/>
<keyword evidence="2" id="KW-1185">Reference proteome</keyword>
<evidence type="ECO:0000313" key="1">
    <source>
        <dbReference type="EMBL" id="EDN91846.1"/>
    </source>
</evidence>
<name>A7EQV4_SCLS1</name>
<sequence>MRVTNDKAEIDIISDAKHHLELPVVDSLGSTTSQKNVGSEDSV</sequence>
<dbReference type="AlphaFoldDB" id="A7EQV4"/>
<accession>A7EQV4</accession>
<dbReference type="RefSeq" id="XP_001591082.1">
    <property type="nucleotide sequence ID" value="XM_001591032.1"/>
</dbReference>
<dbReference type="EMBL" id="CH476630">
    <property type="protein sequence ID" value="EDN91846.1"/>
    <property type="molecule type" value="Genomic_DNA"/>
</dbReference>
<organism evidence="1 2">
    <name type="scientific">Sclerotinia sclerotiorum (strain ATCC 18683 / 1980 / Ss-1)</name>
    <name type="common">White mold</name>
    <name type="synonym">Whetzelinia sclerotiorum</name>
    <dbReference type="NCBI Taxonomy" id="665079"/>
    <lineage>
        <taxon>Eukaryota</taxon>
        <taxon>Fungi</taxon>
        <taxon>Dikarya</taxon>
        <taxon>Ascomycota</taxon>
        <taxon>Pezizomycotina</taxon>
        <taxon>Leotiomycetes</taxon>
        <taxon>Helotiales</taxon>
        <taxon>Sclerotiniaceae</taxon>
        <taxon>Sclerotinia</taxon>
    </lineage>
</organism>
<dbReference type="Proteomes" id="UP000001312">
    <property type="component" value="Unassembled WGS sequence"/>
</dbReference>
<reference evidence="2" key="1">
    <citation type="journal article" date="2011" name="PLoS Genet.">
        <title>Genomic analysis of the necrotrophic fungal pathogens Sclerotinia sclerotiorum and Botrytis cinerea.</title>
        <authorList>
            <person name="Amselem J."/>
            <person name="Cuomo C.A."/>
            <person name="van Kan J.A."/>
            <person name="Viaud M."/>
            <person name="Benito E.P."/>
            <person name="Couloux A."/>
            <person name="Coutinho P.M."/>
            <person name="de Vries R.P."/>
            <person name="Dyer P.S."/>
            <person name="Fillinger S."/>
            <person name="Fournier E."/>
            <person name="Gout L."/>
            <person name="Hahn M."/>
            <person name="Kohn L."/>
            <person name="Lapalu N."/>
            <person name="Plummer K.M."/>
            <person name="Pradier J.M."/>
            <person name="Quevillon E."/>
            <person name="Sharon A."/>
            <person name="Simon A."/>
            <person name="ten Have A."/>
            <person name="Tudzynski B."/>
            <person name="Tudzynski P."/>
            <person name="Wincker P."/>
            <person name="Andrew M."/>
            <person name="Anthouard V."/>
            <person name="Beever R.E."/>
            <person name="Beffa R."/>
            <person name="Benoit I."/>
            <person name="Bouzid O."/>
            <person name="Brault B."/>
            <person name="Chen Z."/>
            <person name="Choquer M."/>
            <person name="Collemare J."/>
            <person name="Cotton P."/>
            <person name="Danchin E.G."/>
            <person name="Da Silva C."/>
            <person name="Gautier A."/>
            <person name="Giraud C."/>
            <person name="Giraud T."/>
            <person name="Gonzalez C."/>
            <person name="Grossetete S."/>
            <person name="Guldener U."/>
            <person name="Henrissat B."/>
            <person name="Howlett B.J."/>
            <person name="Kodira C."/>
            <person name="Kretschmer M."/>
            <person name="Lappartient A."/>
            <person name="Leroch M."/>
            <person name="Levis C."/>
            <person name="Mauceli E."/>
            <person name="Neuveglise C."/>
            <person name="Oeser B."/>
            <person name="Pearson M."/>
            <person name="Poulain J."/>
            <person name="Poussereau N."/>
            <person name="Quesneville H."/>
            <person name="Rascle C."/>
            <person name="Schumacher J."/>
            <person name="Segurens B."/>
            <person name="Sexton A."/>
            <person name="Silva E."/>
            <person name="Sirven C."/>
            <person name="Soanes D.M."/>
            <person name="Talbot N.J."/>
            <person name="Templeton M."/>
            <person name="Yandava C."/>
            <person name="Yarden O."/>
            <person name="Zeng Q."/>
            <person name="Rollins J.A."/>
            <person name="Lebrun M.H."/>
            <person name="Dickman M."/>
        </authorList>
    </citation>
    <scope>NUCLEOTIDE SEQUENCE [LARGE SCALE GENOMIC DNA]</scope>
    <source>
        <strain evidence="2">ATCC 18683 / 1980 / Ss-1</strain>
    </source>
</reference>
<gene>
    <name evidence="1" type="ORF">SS1G_07707</name>
</gene>
<dbReference type="InParanoid" id="A7EQV4"/>
<protein>
    <submittedName>
        <fullName evidence="1">Uncharacterized protein</fullName>
    </submittedName>
</protein>
<dbReference type="KEGG" id="ssl:SS1G_07707"/>